<dbReference type="Proteomes" id="UP001596161">
    <property type="component" value="Unassembled WGS sequence"/>
</dbReference>
<evidence type="ECO:0000259" key="3">
    <source>
        <dbReference type="Pfam" id="PF25973"/>
    </source>
</evidence>
<dbReference type="Gene3D" id="2.40.50.100">
    <property type="match status" value="1"/>
</dbReference>
<accession>A0ABW0EE80</accession>
<dbReference type="SUPFAM" id="SSF111369">
    <property type="entry name" value="HlyD-like secretion proteins"/>
    <property type="match status" value="1"/>
</dbReference>
<feature type="domain" description="YknX-like C-terminal permuted SH3-like" evidence="4">
    <location>
        <begin position="308"/>
        <end position="374"/>
    </location>
</feature>
<dbReference type="Pfam" id="PF25973">
    <property type="entry name" value="BSH_CzcB"/>
    <property type="match status" value="1"/>
</dbReference>
<dbReference type="InterPro" id="IPR058647">
    <property type="entry name" value="BSH_CzcB-like"/>
</dbReference>
<evidence type="ECO:0000259" key="2">
    <source>
        <dbReference type="Pfam" id="PF25954"/>
    </source>
</evidence>
<dbReference type="Pfam" id="PF25954">
    <property type="entry name" value="Beta-barrel_RND_2"/>
    <property type="match status" value="1"/>
</dbReference>
<dbReference type="Gene3D" id="2.40.420.20">
    <property type="match status" value="1"/>
</dbReference>
<feature type="domain" description="CusB-like beta-barrel" evidence="2">
    <location>
        <begin position="227"/>
        <end position="298"/>
    </location>
</feature>
<dbReference type="InterPro" id="IPR058792">
    <property type="entry name" value="Beta-barrel_RND_2"/>
</dbReference>
<dbReference type="Gene3D" id="1.10.287.470">
    <property type="entry name" value="Helix hairpin bin"/>
    <property type="match status" value="1"/>
</dbReference>
<gene>
    <name evidence="5" type="ORF">ACFPIB_11375</name>
</gene>
<dbReference type="PROSITE" id="PS51257">
    <property type="entry name" value="PROKAR_LIPOPROTEIN"/>
    <property type="match status" value="1"/>
</dbReference>
<keyword evidence="6" id="KW-1185">Reference proteome</keyword>
<comment type="similarity">
    <text evidence="1">Belongs to the membrane fusion protein (MFP) (TC 8.A.1) family.</text>
</comment>
<evidence type="ECO:0000313" key="5">
    <source>
        <dbReference type="EMBL" id="MFC5271214.1"/>
    </source>
</evidence>
<protein>
    <submittedName>
        <fullName evidence="5">Efflux RND transporter periplasmic adaptor subunit</fullName>
    </submittedName>
</protein>
<dbReference type="NCBIfam" id="TIGR01730">
    <property type="entry name" value="RND_mfp"/>
    <property type="match status" value="1"/>
</dbReference>
<sequence length="376" mass="40876">MKVYQYCFLPLLICGLFACGKDEKATAKETPKDDTPTVKVTEVQSLQPHKPIVVPGELFPLDKVAIYAKMKGFVREVKVDRGSRVKKGQVLAILDAPETSADFAQAEGIVRAAEGALNEAKARAYASKQNYLRLLKANQIAGAVAPIELDKAEAEMKADSAAKVNAEGNLKAAKSVFKSKAELVNYLTITAPFSGTITERHISPGALVGGSGSEPLFQLEDQSTLRLTIAIPEKYTNVVNRDTSVMFSVNAIPNKEFSAPFSRSSGSVDDKTRVMLTEFDVPNPTGELKAGMYAEVKLPLVRRHETLFVPTTSVVNSDERIFVIKTVGNKAKWVTVEKGMTVDTLVEVFGEVKKGEKVVLRASEELRDGQAIKVAQ</sequence>
<dbReference type="EMBL" id="JBHSKT010000006">
    <property type="protein sequence ID" value="MFC5271214.1"/>
    <property type="molecule type" value="Genomic_DNA"/>
</dbReference>
<feature type="domain" description="CzcB-like barrel-sandwich hybrid" evidence="3">
    <location>
        <begin position="64"/>
        <end position="209"/>
    </location>
</feature>
<dbReference type="Pfam" id="PF25989">
    <property type="entry name" value="YknX_C"/>
    <property type="match status" value="1"/>
</dbReference>
<evidence type="ECO:0000313" key="6">
    <source>
        <dbReference type="Proteomes" id="UP001596161"/>
    </source>
</evidence>
<dbReference type="InterPro" id="IPR006143">
    <property type="entry name" value="RND_pump_MFP"/>
</dbReference>
<reference evidence="6" key="1">
    <citation type="journal article" date="2019" name="Int. J. Syst. Evol. Microbiol.">
        <title>The Global Catalogue of Microorganisms (GCM) 10K type strain sequencing project: providing services to taxonomists for standard genome sequencing and annotation.</title>
        <authorList>
            <consortium name="The Broad Institute Genomics Platform"/>
            <consortium name="The Broad Institute Genome Sequencing Center for Infectious Disease"/>
            <person name="Wu L."/>
            <person name="Ma J."/>
        </authorList>
    </citation>
    <scope>NUCLEOTIDE SEQUENCE [LARGE SCALE GENOMIC DNA]</scope>
    <source>
        <strain evidence="6">KACC 12602</strain>
    </source>
</reference>
<organism evidence="5 6">
    <name type="scientific">Adhaeribacter terreus</name>
    <dbReference type="NCBI Taxonomy" id="529703"/>
    <lineage>
        <taxon>Bacteria</taxon>
        <taxon>Pseudomonadati</taxon>
        <taxon>Bacteroidota</taxon>
        <taxon>Cytophagia</taxon>
        <taxon>Cytophagales</taxon>
        <taxon>Hymenobacteraceae</taxon>
        <taxon>Adhaeribacter</taxon>
    </lineage>
</organism>
<dbReference type="InterPro" id="IPR058637">
    <property type="entry name" value="YknX-like_C"/>
</dbReference>
<proteinExistence type="inferred from homology"/>
<comment type="caution">
    <text evidence="5">The sequence shown here is derived from an EMBL/GenBank/DDBJ whole genome shotgun (WGS) entry which is preliminary data.</text>
</comment>
<evidence type="ECO:0000256" key="1">
    <source>
        <dbReference type="ARBA" id="ARBA00009477"/>
    </source>
</evidence>
<evidence type="ECO:0000259" key="4">
    <source>
        <dbReference type="Pfam" id="PF25989"/>
    </source>
</evidence>
<dbReference type="PANTHER" id="PTHR30469">
    <property type="entry name" value="MULTIDRUG RESISTANCE PROTEIN MDTA"/>
    <property type="match status" value="1"/>
</dbReference>
<name>A0ABW0EE80_9BACT</name>
<dbReference type="PANTHER" id="PTHR30469:SF15">
    <property type="entry name" value="HLYD FAMILY OF SECRETION PROTEINS"/>
    <property type="match status" value="1"/>
</dbReference>
<dbReference type="Gene3D" id="2.40.30.170">
    <property type="match status" value="1"/>
</dbReference>
<dbReference type="RefSeq" id="WP_378017581.1">
    <property type="nucleotide sequence ID" value="NZ_JBHSKT010000006.1"/>
</dbReference>